<name>A0A8J2N101_9PLEO</name>
<dbReference type="GeneID" id="67019506"/>
<reference evidence="2" key="1">
    <citation type="submission" date="2021-05" db="EMBL/GenBank/DDBJ databases">
        <authorList>
            <person name="Stam R."/>
        </authorList>
    </citation>
    <scope>NUCLEOTIDE SEQUENCE</scope>
    <source>
        <strain evidence="2">CS162</strain>
    </source>
</reference>
<organism evidence="2 3">
    <name type="scientific">Alternaria atra</name>
    <dbReference type="NCBI Taxonomy" id="119953"/>
    <lineage>
        <taxon>Eukaryota</taxon>
        <taxon>Fungi</taxon>
        <taxon>Dikarya</taxon>
        <taxon>Ascomycota</taxon>
        <taxon>Pezizomycotina</taxon>
        <taxon>Dothideomycetes</taxon>
        <taxon>Pleosporomycetidae</taxon>
        <taxon>Pleosporales</taxon>
        <taxon>Pleosporineae</taxon>
        <taxon>Pleosporaceae</taxon>
        <taxon>Alternaria</taxon>
        <taxon>Alternaria sect. Ulocladioides</taxon>
    </lineage>
</organism>
<sequence>MPPATRTSVVGSRVQKTTPNKSIFEKFKLNDVLSDNGSSSSLQHVDISASDQEQRDDTPMQSPVTDAPPQPSPALQGDKGVIVAKEKEYCLVRFPHSLKHMAYEDASLQKKYRDSFASKVQSVLTTDKYGKSNWRTSEITLGECEEGENGAYRISRTNALKLLKQGLEEHEKKARTLGPSQGTSALPAESLKTQHDNVQDLTEQNNDQNDEITMLSPVVETPPQPSPAVPGARGAILRKENNNCLVYFSNKLKHMDYQKAKDELHHDNVNKDTAKLHCKDDEVDLIALKTKEEDVSAFYSKIDSVFTSQRYHPKRRSTAIKLKGDERVYIWSAHKA</sequence>
<keyword evidence="3" id="KW-1185">Reference proteome</keyword>
<gene>
    <name evidence="2" type="ORF">ALTATR162_LOCUS75</name>
</gene>
<dbReference type="OrthoDB" id="10563870at2759"/>
<proteinExistence type="predicted"/>
<feature type="region of interest" description="Disordered" evidence="1">
    <location>
        <begin position="35"/>
        <end position="77"/>
    </location>
</feature>
<dbReference type="AlphaFoldDB" id="A0A8J2N101"/>
<evidence type="ECO:0000256" key="1">
    <source>
        <dbReference type="SAM" id="MobiDB-lite"/>
    </source>
</evidence>
<evidence type="ECO:0000313" key="3">
    <source>
        <dbReference type="Proteomes" id="UP000676310"/>
    </source>
</evidence>
<protein>
    <submittedName>
        <fullName evidence="2">Uncharacterized protein</fullName>
    </submittedName>
</protein>
<evidence type="ECO:0000313" key="2">
    <source>
        <dbReference type="EMBL" id="CAG5137363.1"/>
    </source>
</evidence>
<dbReference type="Proteomes" id="UP000676310">
    <property type="component" value="Unassembled WGS sequence"/>
</dbReference>
<accession>A0A8J2N101</accession>
<comment type="caution">
    <text evidence="2">The sequence shown here is derived from an EMBL/GenBank/DDBJ whole genome shotgun (WGS) entry which is preliminary data.</text>
</comment>
<dbReference type="EMBL" id="CAJRGZ010000009">
    <property type="protein sequence ID" value="CAG5137363.1"/>
    <property type="molecule type" value="Genomic_DNA"/>
</dbReference>
<dbReference type="RefSeq" id="XP_043163603.1">
    <property type="nucleotide sequence ID" value="XM_043307668.1"/>
</dbReference>